<keyword evidence="4" id="KW-1185">Reference proteome</keyword>
<name>Q7MR64_WOLSU</name>
<accession>Q7MR64</accession>
<dbReference type="Gene3D" id="2.60.120.1440">
    <property type="match status" value="1"/>
</dbReference>
<dbReference type="eggNOG" id="COG4254">
    <property type="taxonomic scope" value="Bacteria"/>
</dbReference>
<feature type="compositionally biased region" description="Pro residues" evidence="1">
    <location>
        <begin position="176"/>
        <end position="186"/>
    </location>
</feature>
<evidence type="ECO:0000259" key="2">
    <source>
        <dbReference type="Pfam" id="PF04773"/>
    </source>
</evidence>
<organism evidence="4">
    <name type="scientific">Wolinella succinogenes (strain ATCC 29543 / DSM 1740 / CCUG 13145 / JCM 31913 / LMG 7466 / NCTC 11488 / FDC 602W)</name>
    <name type="common">Vibrio succinogenes</name>
    <dbReference type="NCBI Taxonomy" id="273121"/>
    <lineage>
        <taxon>Bacteria</taxon>
        <taxon>Pseudomonadati</taxon>
        <taxon>Campylobacterota</taxon>
        <taxon>Epsilonproteobacteria</taxon>
        <taxon>Campylobacterales</taxon>
        <taxon>Helicobacteraceae</taxon>
        <taxon>Wolinella</taxon>
    </lineage>
</organism>
<feature type="domain" description="FecR protein" evidence="2">
    <location>
        <begin position="53"/>
        <end position="154"/>
    </location>
</feature>
<dbReference type="Pfam" id="PF04773">
    <property type="entry name" value="FecR"/>
    <property type="match status" value="1"/>
</dbReference>
<dbReference type="STRING" id="273121.WS1631"/>
<evidence type="ECO:0000313" key="4">
    <source>
        <dbReference type="Proteomes" id="UP000000422"/>
    </source>
</evidence>
<dbReference type="AlphaFoldDB" id="Q7MR64"/>
<protein>
    <recommendedName>
        <fullName evidence="2">FecR protein domain-containing protein</fullName>
    </recommendedName>
</protein>
<reference evidence="3 4" key="1">
    <citation type="journal article" date="2003" name="Proc. Natl. Acad. Sci. U.S.A.">
        <title>Complete genome sequence and analysis of Wolinella succinogenes.</title>
        <authorList>
            <person name="Baar C."/>
            <person name="Eppinger M."/>
            <person name="Raddatz G."/>
            <person name="Simon JM."/>
            <person name="Lanz C."/>
            <person name="Klimmek O."/>
            <person name="Nandakumar R."/>
            <person name="Gross R."/>
            <person name="Rosinus A."/>
            <person name="Keller H."/>
            <person name="Jagtap P."/>
            <person name="Linke B."/>
            <person name="Meyer F."/>
            <person name="Lederer H."/>
            <person name="Schuster S.C."/>
        </authorList>
    </citation>
    <scope>NUCLEOTIDE SEQUENCE [LARGE SCALE GENOMIC DNA]</scope>
    <source>
        <strain evidence="4">ATCC 29543 / DSM 1740 / CCUG 13145 / JCM 31913 / LMG 7466 / NCTC 11488 / FDC 602W</strain>
    </source>
</reference>
<dbReference type="PANTHER" id="PTHR38731">
    <property type="entry name" value="LIPL45-RELATED LIPOPROTEIN-RELATED"/>
    <property type="match status" value="1"/>
</dbReference>
<dbReference type="RefSeq" id="WP_011139446.1">
    <property type="nucleotide sequence ID" value="NC_005090.1"/>
</dbReference>
<proteinExistence type="predicted"/>
<dbReference type="KEGG" id="wsu:WS1631"/>
<dbReference type="InterPro" id="IPR006860">
    <property type="entry name" value="FecR"/>
</dbReference>
<dbReference type="Proteomes" id="UP000000422">
    <property type="component" value="Chromosome"/>
</dbReference>
<gene>
    <name evidence="3" type="ordered locus">WS1631</name>
</gene>
<sequence length="396" mass="41632">MKFYRIGACLLFFCATWLNAGVGKISLLQGEATLTRGNDSLRAQNAMPLEEGDLIKTGAGSRLQLLFDDKTVVTLGEATLFSVTEYLKEGSDPKAKFNVAQGAFKVITGQIGKVAPQNFQIQTKTATIGIRGTIIWGVIGEDGDQIGCLDGSIEVGSLGGGESVLLRPNQMSFVPPMGPPTPPAPLNPSLFSPEANSGGAPMTPAPPLTSENQGEGMGLGIQELANQLITQANNQRQLQQIEENLSPVMGLTPASYIENLIVQNISLEYQGNIHGTVTDMSSNTYNILQNEDNRFTLGINFGSNSSFDVFMNFEIGTPMAPTYLSELGFDGDLIVNPSTSSFAGEQNSGMGVSGGSISGVFNGSGANSVTGAINGELSPPSSPSYILNGTFSAIKQ</sequence>
<evidence type="ECO:0000256" key="1">
    <source>
        <dbReference type="SAM" id="MobiDB-lite"/>
    </source>
</evidence>
<dbReference type="HOGENOM" id="CLU_696283_0_0_7"/>
<evidence type="ECO:0000313" key="3">
    <source>
        <dbReference type="EMBL" id="CAE10662.1"/>
    </source>
</evidence>
<dbReference type="EMBL" id="BX571661">
    <property type="protein sequence ID" value="CAE10662.1"/>
    <property type="molecule type" value="Genomic_DNA"/>
</dbReference>
<feature type="region of interest" description="Disordered" evidence="1">
    <location>
        <begin position="176"/>
        <end position="216"/>
    </location>
</feature>